<evidence type="ECO:0000313" key="3">
    <source>
        <dbReference type="Proteomes" id="UP000651452"/>
    </source>
</evidence>
<dbReference type="OrthoDB" id="630895at2759"/>
<dbReference type="InterPro" id="IPR016181">
    <property type="entry name" value="Acyl_CoA_acyltransferase"/>
</dbReference>
<organism evidence="2 3">
    <name type="scientific">Ascochyta lentis</name>
    <dbReference type="NCBI Taxonomy" id="205686"/>
    <lineage>
        <taxon>Eukaryota</taxon>
        <taxon>Fungi</taxon>
        <taxon>Dikarya</taxon>
        <taxon>Ascomycota</taxon>
        <taxon>Pezizomycotina</taxon>
        <taxon>Dothideomycetes</taxon>
        <taxon>Pleosporomycetidae</taxon>
        <taxon>Pleosporales</taxon>
        <taxon>Pleosporineae</taxon>
        <taxon>Didymellaceae</taxon>
        <taxon>Ascochyta</taxon>
    </lineage>
</organism>
<proteinExistence type="predicted"/>
<dbReference type="PANTHER" id="PTHR43792">
    <property type="entry name" value="GNAT FAMILY, PUTATIVE (AFU_ORTHOLOGUE AFUA_3G00765)-RELATED-RELATED"/>
    <property type="match status" value="1"/>
</dbReference>
<gene>
    <name evidence="2" type="ORF">EKO04_005676</name>
</gene>
<dbReference type="EMBL" id="RZGK01000009">
    <property type="protein sequence ID" value="KAF9696308.1"/>
    <property type="molecule type" value="Genomic_DNA"/>
</dbReference>
<dbReference type="InterPro" id="IPR000182">
    <property type="entry name" value="GNAT_dom"/>
</dbReference>
<keyword evidence="3" id="KW-1185">Reference proteome</keyword>
<dbReference type="AlphaFoldDB" id="A0A8H7MIK5"/>
<dbReference type="PANTHER" id="PTHR43792:SF16">
    <property type="entry name" value="N-ACETYLTRANSFERASE DOMAIN-CONTAINING PROTEIN"/>
    <property type="match status" value="1"/>
</dbReference>
<evidence type="ECO:0000259" key="1">
    <source>
        <dbReference type="Pfam" id="PF13302"/>
    </source>
</evidence>
<dbReference type="Proteomes" id="UP000651452">
    <property type="component" value="Unassembled WGS sequence"/>
</dbReference>
<reference evidence="2" key="1">
    <citation type="submission" date="2018-12" db="EMBL/GenBank/DDBJ databases">
        <authorList>
            <person name="Syme R.A."/>
            <person name="Farfan-Caceres L."/>
            <person name="Lichtenzveig J."/>
        </authorList>
    </citation>
    <scope>NUCLEOTIDE SEQUENCE</scope>
    <source>
        <strain evidence="2">Al4</strain>
    </source>
</reference>
<comment type="caution">
    <text evidence="2">The sequence shown here is derived from an EMBL/GenBank/DDBJ whole genome shotgun (WGS) entry which is preliminary data.</text>
</comment>
<protein>
    <recommendedName>
        <fullName evidence="1">N-acetyltransferase domain-containing protein</fullName>
    </recommendedName>
</protein>
<dbReference type="Gene3D" id="3.40.630.30">
    <property type="match status" value="1"/>
</dbReference>
<sequence length="224" mass="24577">MIDPTFHIATPRLYLSPLDPSNESHMDYYERLKNSPEILAVEAQSGAKPRAEPLTKSAARLVLEGNMDRLEKTGTGRYIISLRNRDLTFTEQPPSEREYIGTVSMQLQRYPEIVCPSIPDVGFALLSAYYGRGYASEACTALMRYFNETKGMERFAGFTHPENVASQKLFARLGFENRGVRDVVGVLGGDGAAVRVAVWVKGVPEDVDLASLNIGSRAGGSVVG</sequence>
<accession>A0A8H7MIK5</accession>
<dbReference type="Pfam" id="PF13302">
    <property type="entry name" value="Acetyltransf_3"/>
    <property type="match status" value="1"/>
</dbReference>
<dbReference type="SUPFAM" id="SSF55729">
    <property type="entry name" value="Acyl-CoA N-acyltransferases (Nat)"/>
    <property type="match status" value="1"/>
</dbReference>
<name>A0A8H7MIK5_9PLEO</name>
<reference evidence="2" key="2">
    <citation type="submission" date="2020-09" db="EMBL/GenBank/DDBJ databases">
        <title>Reference genome assembly for Australian Ascochyta lentis isolate Al4.</title>
        <authorList>
            <person name="Lee R.C."/>
            <person name="Farfan-Caceres L.M."/>
            <person name="Debler J.W."/>
            <person name="Williams A.H."/>
            <person name="Henares B.M."/>
        </authorList>
    </citation>
    <scope>NUCLEOTIDE SEQUENCE</scope>
    <source>
        <strain evidence="2">Al4</strain>
    </source>
</reference>
<feature type="domain" description="N-acetyltransferase" evidence="1">
    <location>
        <begin position="12"/>
        <end position="176"/>
    </location>
</feature>
<dbReference type="GO" id="GO:0016747">
    <property type="term" value="F:acyltransferase activity, transferring groups other than amino-acyl groups"/>
    <property type="evidence" value="ECO:0007669"/>
    <property type="project" value="InterPro"/>
</dbReference>
<evidence type="ECO:0000313" key="2">
    <source>
        <dbReference type="EMBL" id="KAF9696308.1"/>
    </source>
</evidence>
<dbReference type="InterPro" id="IPR051531">
    <property type="entry name" value="N-acetyltransferase"/>
</dbReference>